<organism evidence="2 4">
    <name type="scientific">Agathobacter rectalis</name>
    <dbReference type="NCBI Taxonomy" id="39491"/>
    <lineage>
        <taxon>Bacteria</taxon>
        <taxon>Bacillati</taxon>
        <taxon>Bacillota</taxon>
        <taxon>Clostridia</taxon>
        <taxon>Lachnospirales</taxon>
        <taxon>Lachnospiraceae</taxon>
        <taxon>Agathobacter</taxon>
    </lineage>
</organism>
<name>A0A0M6WSA0_9FIRM</name>
<protein>
    <recommendedName>
        <fullName evidence="6">Preprotein translocase subunit YajC</fullName>
    </recommendedName>
</protein>
<dbReference type="AlphaFoldDB" id="A0A0M6WSA0"/>
<dbReference type="EMBL" id="CVRQ01000025">
    <property type="protein sequence ID" value="CRL40521.1"/>
    <property type="molecule type" value="Genomic_DNA"/>
</dbReference>
<keyword evidence="1" id="KW-1133">Transmembrane helix</keyword>
<keyword evidence="4" id="KW-1185">Reference proteome</keyword>
<dbReference type="Proteomes" id="UP000095602">
    <property type="component" value="Unassembled WGS sequence"/>
</dbReference>
<evidence type="ECO:0000313" key="2">
    <source>
        <dbReference type="EMBL" id="CRL40521.1"/>
    </source>
</evidence>
<reference evidence="2" key="1">
    <citation type="submission" date="2015-05" db="EMBL/GenBank/DDBJ databases">
        <authorList>
            <person name="Wang D.B."/>
            <person name="Wang M."/>
        </authorList>
    </citation>
    <scope>NUCLEOTIDE SEQUENCE [LARGE SCALE GENOMIC DNA]</scope>
    <source>
        <strain evidence="2">T1-815</strain>
    </source>
</reference>
<keyword evidence="1" id="KW-0472">Membrane</keyword>
<dbReference type="Proteomes" id="UP000049472">
    <property type="component" value="Unassembled WGS sequence"/>
</dbReference>
<gene>
    <name evidence="3" type="ORF">ERS852497_02128</name>
    <name evidence="2" type="ORF">T1815_23931</name>
</gene>
<evidence type="ECO:0000313" key="3">
    <source>
        <dbReference type="EMBL" id="CUP18036.1"/>
    </source>
</evidence>
<evidence type="ECO:0000256" key="1">
    <source>
        <dbReference type="SAM" id="Phobius"/>
    </source>
</evidence>
<reference evidence="4" key="2">
    <citation type="submission" date="2015-05" db="EMBL/GenBank/DDBJ databases">
        <authorList>
            <consortium name="Pathogen Informatics"/>
        </authorList>
    </citation>
    <scope>NUCLEOTIDE SEQUENCE [LARGE SCALE GENOMIC DNA]</scope>
    <source>
        <strain evidence="3 5">2789STDY5834884</strain>
        <strain evidence="4">T1-815</strain>
    </source>
</reference>
<dbReference type="RefSeq" id="WP_055062357.1">
    <property type="nucleotide sequence ID" value="NZ_CP100127.1"/>
</dbReference>
<evidence type="ECO:0000313" key="4">
    <source>
        <dbReference type="Proteomes" id="UP000049472"/>
    </source>
</evidence>
<proteinExistence type="predicted"/>
<sequence length="118" mass="13948">MDNTWFIYYLLLMIIILYLPWKRRKRYAAKRIMKKGKINNSQRSAGKIMRELAERFIGKDVYINLLDGRADGVIKEVTDNGIVLENKNGVQVVNLDYVIKLREYPYNKKGKRSTIMDM</sequence>
<dbReference type="EMBL" id="CZAJ01000021">
    <property type="protein sequence ID" value="CUP18036.1"/>
    <property type="molecule type" value="Genomic_DNA"/>
</dbReference>
<evidence type="ECO:0008006" key="6">
    <source>
        <dbReference type="Google" id="ProtNLM"/>
    </source>
</evidence>
<keyword evidence="1" id="KW-0812">Transmembrane</keyword>
<feature type="transmembrane region" description="Helical" evidence="1">
    <location>
        <begin position="6"/>
        <end position="21"/>
    </location>
</feature>
<accession>A0A0M6WSA0</accession>
<evidence type="ECO:0000313" key="5">
    <source>
        <dbReference type="Proteomes" id="UP000095602"/>
    </source>
</evidence>